<reference evidence="8" key="2">
    <citation type="submission" date="2020-09" db="EMBL/GenBank/DDBJ databases">
        <authorList>
            <person name="Sun Q."/>
            <person name="Kim S."/>
        </authorList>
    </citation>
    <scope>NUCLEOTIDE SEQUENCE</scope>
    <source>
        <strain evidence="8">KCTC 32182</strain>
    </source>
</reference>
<keyword evidence="2 5" id="KW-0808">Transferase</keyword>
<dbReference type="Gene3D" id="3.40.47.10">
    <property type="match status" value="2"/>
</dbReference>
<evidence type="ECO:0000256" key="4">
    <source>
        <dbReference type="PIRSR" id="PIRSR000429-1"/>
    </source>
</evidence>
<dbReference type="Proteomes" id="UP000645257">
    <property type="component" value="Unassembled WGS sequence"/>
</dbReference>
<dbReference type="GO" id="GO:0044281">
    <property type="term" value="P:small molecule metabolic process"/>
    <property type="evidence" value="ECO:0007669"/>
    <property type="project" value="UniProtKB-ARBA"/>
</dbReference>
<accession>A0A918U7S7</accession>
<evidence type="ECO:0000256" key="3">
    <source>
        <dbReference type="ARBA" id="ARBA00023315"/>
    </source>
</evidence>
<dbReference type="InterPro" id="IPR020617">
    <property type="entry name" value="Thiolase_C"/>
</dbReference>
<keyword evidence="9" id="KW-1185">Reference proteome</keyword>
<evidence type="ECO:0000256" key="1">
    <source>
        <dbReference type="ARBA" id="ARBA00010982"/>
    </source>
</evidence>
<evidence type="ECO:0000256" key="2">
    <source>
        <dbReference type="ARBA" id="ARBA00022679"/>
    </source>
</evidence>
<dbReference type="FunFam" id="3.40.47.10:FF:000010">
    <property type="entry name" value="Acetyl-CoA acetyltransferase (Thiolase)"/>
    <property type="match status" value="1"/>
</dbReference>
<organism evidence="8 9">
    <name type="scientific">Paludibacterium paludis</name>
    <dbReference type="NCBI Taxonomy" id="1225769"/>
    <lineage>
        <taxon>Bacteria</taxon>
        <taxon>Pseudomonadati</taxon>
        <taxon>Pseudomonadota</taxon>
        <taxon>Betaproteobacteria</taxon>
        <taxon>Neisseriales</taxon>
        <taxon>Chromobacteriaceae</taxon>
        <taxon>Paludibacterium</taxon>
    </lineage>
</organism>
<evidence type="ECO:0000313" key="9">
    <source>
        <dbReference type="Proteomes" id="UP000645257"/>
    </source>
</evidence>
<feature type="active site" description="Proton acceptor" evidence="4">
    <location>
        <position position="349"/>
    </location>
</feature>
<dbReference type="InterPro" id="IPR020613">
    <property type="entry name" value="Thiolase_CS"/>
</dbReference>
<dbReference type="EMBL" id="BMYX01000002">
    <property type="protein sequence ID" value="GGY06874.1"/>
    <property type="molecule type" value="Genomic_DNA"/>
</dbReference>
<dbReference type="Pfam" id="PF00108">
    <property type="entry name" value="Thiolase_N"/>
    <property type="match status" value="1"/>
</dbReference>
<reference evidence="8" key="1">
    <citation type="journal article" date="2014" name="Int. J. Syst. Evol. Microbiol.">
        <title>Complete genome sequence of Corynebacterium casei LMG S-19264T (=DSM 44701T), isolated from a smear-ripened cheese.</title>
        <authorList>
            <consortium name="US DOE Joint Genome Institute (JGI-PGF)"/>
            <person name="Walter F."/>
            <person name="Albersmeier A."/>
            <person name="Kalinowski J."/>
            <person name="Ruckert C."/>
        </authorList>
    </citation>
    <scope>NUCLEOTIDE SEQUENCE</scope>
    <source>
        <strain evidence="8">KCTC 32182</strain>
    </source>
</reference>
<dbReference type="PANTHER" id="PTHR18919:SF107">
    <property type="entry name" value="ACETYL-COA ACETYLTRANSFERASE, CYTOSOLIC"/>
    <property type="match status" value="1"/>
</dbReference>
<dbReference type="Pfam" id="PF02803">
    <property type="entry name" value="Thiolase_C"/>
    <property type="match status" value="1"/>
</dbReference>
<comment type="caution">
    <text evidence="8">The sequence shown here is derived from an EMBL/GenBank/DDBJ whole genome shotgun (WGS) entry which is preliminary data.</text>
</comment>
<evidence type="ECO:0000256" key="5">
    <source>
        <dbReference type="RuleBase" id="RU003557"/>
    </source>
</evidence>
<evidence type="ECO:0000259" key="7">
    <source>
        <dbReference type="Pfam" id="PF02803"/>
    </source>
</evidence>
<evidence type="ECO:0000259" key="6">
    <source>
        <dbReference type="Pfam" id="PF00108"/>
    </source>
</evidence>
<evidence type="ECO:0000313" key="8">
    <source>
        <dbReference type="EMBL" id="GGY06874.1"/>
    </source>
</evidence>
<sequence length="393" mass="40940">MREVVIVAAGRTAIGNFGGALAGIPAPELGATVIRALLDKTAIAPEQVSEVIMGQVLTAGSGQNPARQALIKAGIPVHVPALTINQVCGSGLKVTHLAAQAIACGDAEIVIAGGQENMSRAPHILPGSRDGFRMGPATLVDSMVYDGLTDVYNQYHMGITAENIAEKYGIGREEQDAFSTVSQNRAEAAQAAGRFDEEIIPVSIPQRKGDPLVFQRDEFIRQGCTAEALGKLRAAFKKEGTVTAGNASGINDGAAAVIMMSADKARELGLKPLARVKAYASAGVEPSLMGMGPVPATRRALERAGWSLDEIDLIEANEAFAAQALGVGRELKWNPEKVNVNGGAIALGHPIGASGCRILVSLLHEMQRRDAKKGLATLCIGGGMGVALAIERD</sequence>
<proteinExistence type="inferred from homology"/>
<dbReference type="CDD" id="cd00751">
    <property type="entry name" value="thiolase"/>
    <property type="match status" value="1"/>
</dbReference>
<dbReference type="PIRSF" id="PIRSF000429">
    <property type="entry name" value="Ac-CoA_Ac_transf"/>
    <property type="match status" value="1"/>
</dbReference>
<comment type="similarity">
    <text evidence="1 5">Belongs to the thiolase-like superfamily. Thiolase family.</text>
</comment>
<gene>
    <name evidence="8" type="primary">phbA</name>
    <name evidence="8" type="ORF">GCM10011289_06800</name>
</gene>
<dbReference type="InterPro" id="IPR020616">
    <property type="entry name" value="Thiolase_N"/>
</dbReference>
<dbReference type="PROSITE" id="PS00737">
    <property type="entry name" value="THIOLASE_2"/>
    <property type="match status" value="1"/>
</dbReference>
<dbReference type="NCBIfam" id="TIGR01930">
    <property type="entry name" value="AcCoA-C-Actrans"/>
    <property type="match status" value="1"/>
</dbReference>
<dbReference type="InterPro" id="IPR020610">
    <property type="entry name" value="Thiolase_AS"/>
</dbReference>
<dbReference type="InterPro" id="IPR002155">
    <property type="entry name" value="Thiolase"/>
</dbReference>
<protein>
    <submittedName>
        <fullName evidence="8">Acetyl-CoA acetyltransferase</fullName>
    </submittedName>
</protein>
<dbReference type="PANTHER" id="PTHR18919">
    <property type="entry name" value="ACETYL-COA C-ACYLTRANSFERASE"/>
    <property type="match status" value="1"/>
</dbReference>
<dbReference type="AlphaFoldDB" id="A0A918U7S7"/>
<feature type="active site" description="Proton acceptor" evidence="4">
    <location>
        <position position="379"/>
    </location>
</feature>
<name>A0A918U7S7_9NEIS</name>
<dbReference type="InterPro" id="IPR016039">
    <property type="entry name" value="Thiolase-like"/>
</dbReference>
<feature type="active site" description="Acyl-thioester intermediate" evidence="4">
    <location>
        <position position="88"/>
    </location>
</feature>
<dbReference type="PROSITE" id="PS00099">
    <property type="entry name" value="THIOLASE_3"/>
    <property type="match status" value="1"/>
</dbReference>
<dbReference type="RefSeq" id="WP_189531209.1">
    <property type="nucleotide sequence ID" value="NZ_BMYX01000002.1"/>
</dbReference>
<feature type="domain" description="Thiolase C-terminal" evidence="7">
    <location>
        <begin position="270"/>
        <end position="392"/>
    </location>
</feature>
<dbReference type="SUPFAM" id="SSF53901">
    <property type="entry name" value="Thiolase-like"/>
    <property type="match status" value="2"/>
</dbReference>
<dbReference type="GO" id="GO:0003988">
    <property type="term" value="F:acetyl-CoA C-acyltransferase activity"/>
    <property type="evidence" value="ECO:0007669"/>
    <property type="project" value="UniProtKB-ARBA"/>
</dbReference>
<keyword evidence="3 5" id="KW-0012">Acyltransferase</keyword>
<feature type="domain" description="Thiolase N-terminal" evidence="6">
    <location>
        <begin position="4"/>
        <end position="262"/>
    </location>
</feature>